<sequence>MAEEQIQFLNAAAMPQTEVDDITVKVADIDNVPQQKLQKFQDRDKLPTTINGIDVSYLSKFVLPYNDAYETVELWSTQQDIALL</sequence>
<organism evidence="1">
    <name type="scientific">Spironucleus salmonicida</name>
    <dbReference type="NCBI Taxonomy" id="348837"/>
    <lineage>
        <taxon>Eukaryota</taxon>
        <taxon>Metamonada</taxon>
        <taxon>Diplomonadida</taxon>
        <taxon>Hexamitidae</taxon>
        <taxon>Hexamitinae</taxon>
        <taxon>Spironucleus</taxon>
    </lineage>
</organism>
<name>V6LP34_9EUKA</name>
<keyword evidence="3" id="KW-1185">Reference proteome</keyword>
<dbReference type="Proteomes" id="UP000018208">
    <property type="component" value="Unassembled WGS sequence"/>
</dbReference>
<evidence type="ECO:0000313" key="1">
    <source>
        <dbReference type="EMBL" id="EST46365.1"/>
    </source>
</evidence>
<dbReference type="AlphaFoldDB" id="V6LP34"/>
<dbReference type="VEuPathDB" id="GiardiaDB:SS50377_28192"/>
<dbReference type="EMBL" id="AUWU02000008">
    <property type="protein sequence ID" value="KAH0570217.1"/>
    <property type="molecule type" value="Genomic_DNA"/>
</dbReference>
<evidence type="ECO:0000313" key="3">
    <source>
        <dbReference type="Proteomes" id="UP000018208"/>
    </source>
</evidence>
<evidence type="ECO:0000313" key="2">
    <source>
        <dbReference type="EMBL" id="KAH0570217.1"/>
    </source>
</evidence>
<reference evidence="1 2" key="1">
    <citation type="journal article" date="2014" name="PLoS Genet.">
        <title>The Genome of Spironucleus salmonicida Highlights a Fish Pathogen Adapted to Fluctuating Environments.</title>
        <authorList>
            <person name="Xu F."/>
            <person name="Jerlstrom-Hultqvist J."/>
            <person name="Einarsson E."/>
            <person name="Astvaldsson A."/>
            <person name="Svard S.G."/>
            <person name="Andersson J.O."/>
        </authorList>
    </citation>
    <scope>NUCLEOTIDE SEQUENCE</scope>
    <source>
        <strain evidence="2">ATCC 50377</strain>
    </source>
</reference>
<gene>
    <name evidence="1" type="ORF">SS50377_13608</name>
    <name evidence="2" type="ORF">SS50377_28192</name>
</gene>
<proteinExistence type="predicted"/>
<reference evidence="2" key="2">
    <citation type="submission" date="2020-12" db="EMBL/GenBank/DDBJ databases">
        <title>New Spironucleus salmonicida genome in near-complete chromosomes.</title>
        <authorList>
            <person name="Xu F."/>
            <person name="Kurt Z."/>
            <person name="Jimenez-Gonzalez A."/>
            <person name="Astvaldsson A."/>
            <person name="Andersson J.O."/>
            <person name="Svard S.G."/>
        </authorList>
    </citation>
    <scope>NUCLEOTIDE SEQUENCE</scope>
    <source>
        <strain evidence="2">ATCC 50377</strain>
    </source>
</reference>
<accession>V6LP34</accession>
<dbReference type="OrthoDB" id="10249932at2759"/>
<dbReference type="EMBL" id="KI546076">
    <property type="protein sequence ID" value="EST46365.1"/>
    <property type="molecule type" value="Genomic_DNA"/>
</dbReference>
<protein>
    <submittedName>
        <fullName evidence="1">Uncharacterized protein</fullName>
    </submittedName>
</protein>